<evidence type="ECO:0000256" key="1">
    <source>
        <dbReference type="ARBA" id="ARBA00022448"/>
    </source>
</evidence>
<gene>
    <name evidence="8" type="primary">ugpC</name>
    <name evidence="8" type="ORF">GH885_04500</name>
</gene>
<evidence type="ECO:0000256" key="5">
    <source>
        <dbReference type="ARBA" id="ARBA00022967"/>
    </source>
</evidence>
<keyword evidence="6" id="KW-0472">Membrane</keyword>
<evidence type="ECO:0000313" key="8">
    <source>
        <dbReference type="EMBL" id="MRI65609.1"/>
    </source>
</evidence>
<dbReference type="InterPro" id="IPR012340">
    <property type="entry name" value="NA-bd_OB-fold"/>
</dbReference>
<feature type="domain" description="ABC transporter" evidence="7">
    <location>
        <begin position="4"/>
        <end position="235"/>
    </location>
</feature>
<dbReference type="GO" id="GO:0016887">
    <property type="term" value="F:ATP hydrolysis activity"/>
    <property type="evidence" value="ECO:0007669"/>
    <property type="project" value="InterPro"/>
</dbReference>
<dbReference type="SMART" id="SM00382">
    <property type="entry name" value="AAA"/>
    <property type="match status" value="1"/>
</dbReference>
<evidence type="ECO:0000259" key="7">
    <source>
        <dbReference type="PROSITE" id="PS50893"/>
    </source>
</evidence>
<dbReference type="GO" id="GO:0140359">
    <property type="term" value="F:ABC-type transporter activity"/>
    <property type="evidence" value="ECO:0007669"/>
    <property type="project" value="UniProtKB-ARBA"/>
</dbReference>
<dbReference type="EMBL" id="WJEE01000006">
    <property type="protein sequence ID" value="MRI65609.1"/>
    <property type="molecule type" value="Genomic_DNA"/>
</dbReference>
<dbReference type="SUPFAM" id="SSF52540">
    <property type="entry name" value="P-loop containing nucleoside triphosphate hydrolases"/>
    <property type="match status" value="1"/>
</dbReference>
<organism evidence="8 9">
    <name type="scientific">Gracilibacillus thailandensis</name>
    <dbReference type="NCBI Taxonomy" id="563735"/>
    <lineage>
        <taxon>Bacteria</taxon>
        <taxon>Bacillati</taxon>
        <taxon>Bacillota</taxon>
        <taxon>Bacilli</taxon>
        <taxon>Bacillales</taxon>
        <taxon>Bacillaceae</taxon>
        <taxon>Gracilibacillus</taxon>
    </lineage>
</organism>
<dbReference type="GO" id="GO:0055052">
    <property type="term" value="C:ATP-binding cassette (ABC) transporter complex, substrate-binding subunit-containing"/>
    <property type="evidence" value="ECO:0007669"/>
    <property type="project" value="TreeGrafter"/>
</dbReference>
<dbReference type="InterPro" id="IPR003439">
    <property type="entry name" value="ABC_transporter-like_ATP-bd"/>
</dbReference>
<dbReference type="InterPro" id="IPR047641">
    <property type="entry name" value="ABC_transpr_MalK/UgpC-like"/>
</dbReference>
<dbReference type="NCBIfam" id="NF008653">
    <property type="entry name" value="PRK11650.1"/>
    <property type="match status" value="1"/>
</dbReference>
<keyword evidence="1" id="KW-0813">Transport</keyword>
<dbReference type="SUPFAM" id="SSF50331">
    <property type="entry name" value="MOP-like"/>
    <property type="match status" value="1"/>
</dbReference>
<evidence type="ECO:0000256" key="6">
    <source>
        <dbReference type="ARBA" id="ARBA00023136"/>
    </source>
</evidence>
<reference evidence="8 9" key="1">
    <citation type="submission" date="2019-10" db="EMBL/GenBank/DDBJ databases">
        <title>Gracilibacillus salitolerans sp. nov., a moderate halophile isolated from a saline soil in northwest China.</title>
        <authorList>
            <person name="Gan L."/>
        </authorList>
    </citation>
    <scope>NUCLEOTIDE SEQUENCE [LARGE SCALE GENOMIC DNA]</scope>
    <source>
        <strain evidence="8 9">TP2-8</strain>
    </source>
</reference>
<dbReference type="InterPro" id="IPR027417">
    <property type="entry name" value="P-loop_NTPase"/>
</dbReference>
<comment type="caution">
    <text evidence="8">The sequence shown here is derived from an EMBL/GenBank/DDBJ whole genome shotgun (WGS) entry which is preliminary data.</text>
</comment>
<dbReference type="PROSITE" id="PS50893">
    <property type="entry name" value="ABC_TRANSPORTER_2"/>
    <property type="match status" value="1"/>
</dbReference>
<keyword evidence="5" id="KW-1278">Translocase</keyword>
<sequence length="377" mass="42436">MYSVELKQVDKSYDKEQLVVKDVSVTIEPGEFFVLVGPSGCGKSTLLRMIAGLEDITSGSLLIDGKKADHLPPSKRQLSMVFQNYALYPHMTVEDNITFGLDVKKMRKKEKKEKCYEIAAMLGLTDYLKSKPRHLSGGQRQRVALARAIITNSPICLMDEPLSNLDAKLRAHMRSEIRELQRKLGITLIYVTHDQVEAMTMGDRIMVLNEGVIQQVGKPIDVYNTPANPFVAKFIGSPPMNLTSGLIDKNSSKITINNEISIPVDHLVVNDVNSDQVLVGIRPENIKIQEEPSSLDLSFVVTIDHVEILGTETLLKFKWNDDSVWYAKWYGQWDIHVGQTLRLTLDPDSLCIYDGQTEKLLQGPKNIQHQHVREGII</sequence>
<dbReference type="PANTHER" id="PTHR43875:SF15">
    <property type="entry name" value="TREHALOSE IMPORT ATP-BINDING PROTEIN SUGC"/>
    <property type="match status" value="1"/>
</dbReference>
<evidence type="ECO:0000256" key="2">
    <source>
        <dbReference type="ARBA" id="ARBA00022475"/>
    </source>
</evidence>
<dbReference type="RefSeq" id="WP_153834427.1">
    <property type="nucleotide sequence ID" value="NZ_JBHUMW010000025.1"/>
</dbReference>
<proteinExistence type="predicted"/>
<keyword evidence="9" id="KW-1185">Reference proteome</keyword>
<dbReference type="InterPro" id="IPR008995">
    <property type="entry name" value="Mo/tungstate-bd_C_term_dom"/>
</dbReference>
<evidence type="ECO:0000313" key="9">
    <source>
        <dbReference type="Proteomes" id="UP000435187"/>
    </source>
</evidence>
<protein>
    <submittedName>
        <fullName evidence="8">sn-glycerol-3-phosphate ABC transporter ATP-binding protein UgpC</fullName>
    </submittedName>
</protein>
<dbReference type="InterPro" id="IPR017871">
    <property type="entry name" value="ABC_transporter-like_CS"/>
</dbReference>
<evidence type="ECO:0000256" key="3">
    <source>
        <dbReference type="ARBA" id="ARBA00022741"/>
    </source>
</evidence>
<accession>A0A6N7R0B6</accession>
<dbReference type="PROSITE" id="PS00211">
    <property type="entry name" value="ABC_TRANSPORTER_1"/>
    <property type="match status" value="1"/>
</dbReference>
<dbReference type="GO" id="GO:0005524">
    <property type="term" value="F:ATP binding"/>
    <property type="evidence" value="ECO:0007669"/>
    <property type="project" value="UniProtKB-KW"/>
</dbReference>
<dbReference type="PANTHER" id="PTHR43875">
    <property type="entry name" value="MALTODEXTRIN IMPORT ATP-BINDING PROTEIN MSMX"/>
    <property type="match status" value="1"/>
</dbReference>
<keyword evidence="2" id="KW-1003">Cell membrane</keyword>
<dbReference type="InterPro" id="IPR040582">
    <property type="entry name" value="OB_MalK-like"/>
</dbReference>
<dbReference type="Gene3D" id="3.40.50.300">
    <property type="entry name" value="P-loop containing nucleotide triphosphate hydrolases"/>
    <property type="match status" value="1"/>
</dbReference>
<dbReference type="InterPro" id="IPR003593">
    <property type="entry name" value="AAA+_ATPase"/>
</dbReference>
<dbReference type="Gene3D" id="2.40.50.140">
    <property type="entry name" value="Nucleic acid-binding proteins"/>
    <property type="match status" value="1"/>
</dbReference>
<dbReference type="Pfam" id="PF17912">
    <property type="entry name" value="OB_MalK"/>
    <property type="match status" value="1"/>
</dbReference>
<dbReference type="FunFam" id="3.40.50.300:FF:000042">
    <property type="entry name" value="Maltose/maltodextrin ABC transporter, ATP-binding protein"/>
    <property type="match status" value="1"/>
</dbReference>
<dbReference type="Proteomes" id="UP000435187">
    <property type="component" value="Unassembled WGS sequence"/>
</dbReference>
<evidence type="ECO:0000256" key="4">
    <source>
        <dbReference type="ARBA" id="ARBA00022840"/>
    </source>
</evidence>
<keyword evidence="3" id="KW-0547">Nucleotide-binding</keyword>
<dbReference type="Pfam" id="PF00005">
    <property type="entry name" value="ABC_tran"/>
    <property type="match status" value="1"/>
</dbReference>
<dbReference type="Gene3D" id="2.40.50.100">
    <property type="match status" value="1"/>
</dbReference>
<keyword evidence="4 8" id="KW-0067">ATP-binding</keyword>
<name>A0A6N7R0B6_9BACI</name>
<dbReference type="AlphaFoldDB" id="A0A6N7R0B6"/>